<name>A0A3A4KKM8_9NOCA</name>
<dbReference type="OrthoDB" id="3352146at2"/>
<dbReference type="EMBL" id="QZFU01000023">
    <property type="protein sequence ID" value="RJO73547.1"/>
    <property type="molecule type" value="Genomic_DNA"/>
</dbReference>
<accession>A0A3A4KKM8</accession>
<organism evidence="1 2">
    <name type="scientific">Nocardia panacis</name>
    <dbReference type="NCBI Taxonomy" id="2340916"/>
    <lineage>
        <taxon>Bacteria</taxon>
        <taxon>Bacillati</taxon>
        <taxon>Actinomycetota</taxon>
        <taxon>Actinomycetes</taxon>
        <taxon>Mycobacteriales</taxon>
        <taxon>Nocardiaceae</taxon>
        <taxon>Nocardia</taxon>
    </lineage>
</organism>
<dbReference type="Proteomes" id="UP000266677">
    <property type="component" value="Unassembled WGS sequence"/>
</dbReference>
<comment type="caution">
    <text evidence="1">The sequence shown here is derived from an EMBL/GenBank/DDBJ whole genome shotgun (WGS) entry which is preliminary data.</text>
</comment>
<dbReference type="Pfam" id="PF14063">
    <property type="entry name" value="DUF4254"/>
    <property type="match status" value="1"/>
</dbReference>
<reference evidence="1 2" key="1">
    <citation type="submission" date="2018-09" db="EMBL/GenBank/DDBJ databases">
        <title>YIM PH21274 draft genome.</title>
        <authorList>
            <person name="Miao C."/>
        </authorList>
    </citation>
    <scope>NUCLEOTIDE SEQUENCE [LARGE SCALE GENOMIC DNA]</scope>
    <source>
        <strain evidence="1 2">YIM PH 21724</strain>
    </source>
</reference>
<evidence type="ECO:0000313" key="1">
    <source>
        <dbReference type="EMBL" id="RJO73547.1"/>
    </source>
</evidence>
<protein>
    <submittedName>
        <fullName evidence="1">DUF4254 domain-containing protein</fullName>
    </submittedName>
</protein>
<dbReference type="AlphaFoldDB" id="A0A3A4KKM8"/>
<proteinExistence type="predicted"/>
<keyword evidence="2" id="KW-1185">Reference proteome</keyword>
<sequence>MIAPDHVRSALPTNDELLTALRGHYLHGPLCVQAFGLAELHRLRRVDPDRAGKIDDFRGELVGEIDGWIARHLAQSAGARLHPETLGTVIDRVAAAADHAFALLAIDPGTPRMHAAWARLAELEIAYGELVTAIGAGLRRLPV</sequence>
<evidence type="ECO:0000313" key="2">
    <source>
        <dbReference type="Proteomes" id="UP000266677"/>
    </source>
</evidence>
<gene>
    <name evidence="1" type="ORF">D5S18_20320</name>
</gene>
<dbReference type="InterPro" id="IPR025350">
    <property type="entry name" value="DUF4254"/>
</dbReference>
<dbReference type="RefSeq" id="WP_120042624.1">
    <property type="nucleotide sequence ID" value="NZ_QZFU01000023.1"/>
</dbReference>